<dbReference type="EMBL" id="JAPWTJ010000258">
    <property type="protein sequence ID" value="KAJ8980489.1"/>
    <property type="molecule type" value="Genomic_DNA"/>
</dbReference>
<dbReference type="Proteomes" id="UP001162164">
    <property type="component" value="Unassembled WGS sequence"/>
</dbReference>
<gene>
    <name evidence="1" type="ORF">NQ317_013242</name>
</gene>
<organism evidence="1 2">
    <name type="scientific">Molorchus minor</name>
    <dbReference type="NCBI Taxonomy" id="1323400"/>
    <lineage>
        <taxon>Eukaryota</taxon>
        <taxon>Metazoa</taxon>
        <taxon>Ecdysozoa</taxon>
        <taxon>Arthropoda</taxon>
        <taxon>Hexapoda</taxon>
        <taxon>Insecta</taxon>
        <taxon>Pterygota</taxon>
        <taxon>Neoptera</taxon>
        <taxon>Endopterygota</taxon>
        <taxon>Coleoptera</taxon>
        <taxon>Polyphaga</taxon>
        <taxon>Cucujiformia</taxon>
        <taxon>Chrysomeloidea</taxon>
        <taxon>Cerambycidae</taxon>
        <taxon>Lamiinae</taxon>
        <taxon>Monochamini</taxon>
        <taxon>Molorchus</taxon>
    </lineage>
</organism>
<protein>
    <submittedName>
        <fullName evidence="1">Uncharacterized protein</fullName>
    </submittedName>
</protein>
<accession>A0ABQ9JRB3</accession>
<reference evidence="1" key="1">
    <citation type="journal article" date="2023" name="Insect Mol. Biol.">
        <title>Genome sequencing provides insights into the evolution of gene families encoding plant cell wall-degrading enzymes in longhorned beetles.</title>
        <authorList>
            <person name="Shin N.R."/>
            <person name="Okamura Y."/>
            <person name="Kirsch R."/>
            <person name="Pauchet Y."/>
        </authorList>
    </citation>
    <scope>NUCLEOTIDE SEQUENCE</scope>
    <source>
        <strain evidence="1">MMC_N1</strain>
    </source>
</reference>
<sequence length="125" mass="14123">EQTYGVDYYVAWAFLKLGLPKEDYNCEATEADRLHIHWISSAKTIGTGCVIICGRTFPTLCSGKVHIQKTQDTQSLPEQVLAVQVEVEIRTMKGSNHDHRCLTACQINVYYVPGPHTLIIDKMDR</sequence>
<evidence type="ECO:0000313" key="2">
    <source>
        <dbReference type="Proteomes" id="UP001162164"/>
    </source>
</evidence>
<keyword evidence="2" id="KW-1185">Reference proteome</keyword>
<proteinExistence type="predicted"/>
<name>A0ABQ9JRB3_9CUCU</name>
<evidence type="ECO:0000313" key="1">
    <source>
        <dbReference type="EMBL" id="KAJ8980489.1"/>
    </source>
</evidence>
<feature type="non-terminal residue" evidence="1">
    <location>
        <position position="1"/>
    </location>
</feature>
<comment type="caution">
    <text evidence="1">The sequence shown here is derived from an EMBL/GenBank/DDBJ whole genome shotgun (WGS) entry which is preliminary data.</text>
</comment>